<feature type="domain" description="RmlD-like substrate binding" evidence="3">
    <location>
        <begin position="1"/>
        <end position="273"/>
    </location>
</feature>
<evidence type="ECO:0000256" key="2">
    <source>
        <dbReference type="RuleBase" id="RU364082"/>
    </source>
</evidence>
<protein>
    <recommendedName>
        <fullName evidence="2">dTDP-4-dehydrorhamnose reductase</fullName>
        <ecNumber evidence="2">1.1.1.133</ecNumber>
    </recommendedName>
</protein>
<dbReference type="PANTHER" id="PTHR10491:SF4">
    <property type="entry name" value="METHIONINE ADENOSYLTRANSFERASE 2 SUBUNIT BETA"/>
    <property type="match status" value="1"/>
</dbReference>
<comment type="similarity">
    <text evidence="1 2">Belongs to the dTDP-4-dehydrorhamnose reductase family.</text>
</comment>
<dbReference type="GO" id="GO:0019305">
    <property type="term" value="P:dTDP-rhamnose biosynthetic process"/>
    <property type="evidence" value="ECO:0007669"/>
    <property type="project" value="UniProtKB-UniPathway"/>
</dbReference>
<dbReference type="Gene3D" id="3.40.50.720">
    <property type="entry name" value="NAD(P)-binding Rossmann-like Domain"/>
    <property type="match status" value="1"/>
</dbReference>
<keyword evidence="2" id="KW-0521">NADP</keyword>
<dbReference type="InterPro" id="IPR029903">
    <property type="entry name" value="RmlD-like-bd"/>
</dbReference>
<evidence type="ECO:0000256" key="1">
    <source>
        <dbReference type="ARBA" id="ARBA00010944"/>
    </source>
</evidence>
<dbReference type="AlphaFoldDB" id="A0A2M8P1Q4"/>
<dbReference type="Gene3D" id="3.90.25.10">
    <property type="entry name" value="UDP-galactose 4-epimerase, domain 1"/>
    <property type="match status" value="1"/>
</dbReference>
<dbReference type="GO" id="GO:0008831">
    <property type="term" value="F:dTDP-4-dehydrorhamnose reductase activity"/>
    <property type="evidence" value="ECO:0007669"/>
    <property type="project" value="UniProtKB-EC"/>
</dbReference>
<reference evidence="4 5" key="1">
    <citation type="submission" date="2017-11" db="EMBL/GenBank/DDBJ databases">
        <title>Evolution of Phototrophy in the Chloroflexi Phylum Driven by Horizontal Gene Transfer.</title>
        <authorList>
            <person name="Ward L.M."/>
            <person name="Hemp J."/>
            <person name="Shih P.M."/>
            <person name="Mcglynn S.E."/>
            <person name="Fischer W."/>
        </authorList>
    </citation>
    <scope>NUCLEOTIDE SEQUENCE [LARGE SCALE GENOMIC DNA]</scope>
    <source>
        <strain evidence="4">CP2_2F</strain>
    </source>
</reference>
<keyword evidence="2" id="KW-0560">Oxidoreductase</keyword>
<dbReference type="EMBL" id="PGTK01000003">
    <property type="protein sequence ID" value="PJF31484.1"/>
    <property type="molecule type" value="Genomic_DNA"/>
</dbReference>
<evidence type="ECO:0000313" key="4">
    <source>
        <dbReference type="EMBL" id="PJF31484.1"/>
    </source>
</evidence>
<dbReference type="PANTHER" id="PTHR10491">
    <property type="entry name" value="DTDP-4-DEHYDRORHAMNOSE REDUCTASE"/>
    <property type="match status" value="1"/>
</dbReference>
<dbReference type="GO" id="GO:0005829">
    <property type="term" value="C:cytosol"/>
    <property type="evidence" value="ECO:0007669"/>
    <property type="project" value="TreeGrafter"/>
</dbReference>
<proteinExistence type="inferred from homology"/>
<comment type="function">
    <text evidence="2">Catalyzes the reduction of dTDP-6-deoxy-L-lyxo-4-hexulose to yield dTDP-L-rhamnose.</text>
</comment>
<evidence type="ECO:0000259" key="3">
    <source>
        <dbReference type="Pfam" id="PF04321"/>
    </source>
</evidence>
<dbReference type="UniPathway" id="UPA00124"/>
<dbReference type="NCBIfam" id="TIGR01214">
    <property type="entry name" value="rmlD"/>
    <property type="match status" value="1"/>
</dbReference>
<gene>
    <name evidence="4" type="primary">rfbD</name>
    <name evidence="4" type="ORF">CUN51_03915</name>
</gene>
<sequence>MRILITGAGGGVGGALMRRLPEAIGVAHSQLDITDAQAVMRLITDSAPNVVIHCAALTHVDRCAQAPHEALRVNGFGTQNVALACQRVGAALCYISTNEVFDGERGAPYGEYDPMNPANPYGYSKYVGEQIVRELVPQHYIVRTSWVFAHNGRNFLQRIASLAREGKPLSVVTDEVACPTYAEDLAEALIALVRTERYGTYHLTNQGAVSRYAFARAILDAYGMADYPITPIVKAQFNRPSRPPTYSALQNTFAALIGINLRDWRAALDAFIEYERQTT</sequence>
<comment type="caution">
    <text evidence="4">The sequence shown here is derived from an EMBL/GenBank/DDBJ whole genome shotgun (WGS) entry which is preliminary data.</text>
</comment>
<dbReference type="EC" id="1.1.1.133" evidence="2"/>
<dbReference type="SUPFAM" id="SSF51735">
    <property type="entry name" value="NAD(P)-binding Rossmann-fold domains"/>
    <property type="match status" value="1"/>
</dbReference>
<dbReference type="CDD" id="cd05254">
    <property type="entry name" value="dTDP_HR_like_SDR_e"/>
    <property type="match status" value="1"/>
</dbReference>
<accession>A0A2M8P1Q4</accession>
<organism evidence="4 5">
    <name type="scientific">Candidatus Thermofonsia Clade 1 bacterium</name>
    <dbReference type="NCBI Taxonomy" id="2364210"/>
    <lineage>
        <taxon>Bacteria</taxon>
        <taxon>Bacillati</taxon>
        <taxon>Chloroflexota</taxon>
        <taxon>Candidatus Thermofontia</taxon>
        <taxon>Candidatus Thermofonsia Clade 1</taxon>
    </lineage>
</organism>
<evidence type="ECO:0000313" key="5">
    <source>
        <dbReference type="Proteomes" id="UP000228921"/>
    </source>
</evidence>
<dbReference type="Proteomes" id="UP000228921">
    <property type="component" value="Unassembled WGS sequence"/>
</dbReference>
<dbReference type="InterPro" id="IPR036291">
    <property type="entry name" value="NAD(P)-bd_dom_sf"/>
</dbReference>
<name>A0A2M8P1Q4_9CHLR</name>
<dbReference type="InterPro" id="IPR005913">
    <property type="entry name" value="dTDP_dehydrorham_reduct"/>
</dbReference>
<dbReference type="Pfam" id="PF04321">
    <property type="entry name" value="RmlD_sub_bind"/>
    <property type="match status" value="1"/>
</dbReference>
<comment type="pathway">
    <text evidence="2">Carbohydrate biosynthesis; dTDP-L-rhamnose biosynthesis.</text>
</comment>